<evidence type="ECO:0000256" key="2">
    <source>
        <dbReference type="ARBA" id="ARBA00007951"/>
    </source>
</evidence>
<dbReference type="InterPro" id="IPR000933">
    <property type="entry name" value="Glyco_hydro_29"/>
</dbReference>
<evidence type="ECO:0000313" key="9">
    <source>
        <dbReference type="EMBL" id="MER6982414.1"/>
    </source>
</evidence>
<evidence type="ECO:0000259" key="8">
    <source>
        <dbReference type="Pfam" id="PF01120"/>
    </source>
</evidence>
<name>A0ABV1WDW4_9ACTN</name>
<feature type="region of interest" description="Disordered" evidence="7">
    <location>
        <begin position="1"/>
        <end position="47"/>
    </location>
</feature>
<dbReference type="SUPFAM" id="SSF51445">
    <property type="entry name" value="(Trans)glycosidases"/>
    <property type="match status" value="1"/>
</dbReference>
<evidence type="ECO:0000256" key="6">
    <source>
        <dbReference type="ARBA" id="ARBA00023295"/>
    </source>
</evidence>
<dbReference type="SMART" id="SM00812">
    <property type="entry name" value="Alpha_L_fucos"/>
    <property type="match status" value="1"/>
</dbReference>
<feature type="domain" description="Glycoside hydrolase family 29 N-terminal" evidence="8">
    <location>
        <begin position="43"/>
        <end position="365"/>
    </location>
</feature>
<feature type="region of interest" description="Disordered" evidence="7">
    <location>
        <begin position="189"/>
        <end position="209"/>
    </location>
</feature>
<sequence>MLAQTRGDAPRARLGRARHPRHRAPERSSLPHEPWATPPPEERRFPDTIDGAVTMTSQRWFTEAKLGIFIHWGIYSVDGVAESWSFFDGRIPYDDYMAQLDRFSAARFDPDTWADLFVRAGARYAVLTAKHHDGVALWDTGANDVSVVKRTPAGRDLVAEYVAALRRRDVKAGLYYSHLDWSHPDYATVRRPDEDPAERGNPYSMPAPGEEDPARWGNFLDFHRTQVRELLERFQPDLLWFDGEWERTPEQWGMDALAGEIRTRSPHTVVNGRLTGHGDYATPEQGVPIEPPAGPWELCLTINDSWGYQPQDTHHKSPRQLVRIFAETIGGGGNLLLDVGPQADGTILPEQVARLEALGEWIGRHSAAVYGTDRGMPHGHFYGPSTLSADRRTLYLFVFDRPNEFVVLRGVRNAVTSVRVLGADTEAPHERVGGLGEVPGWEYIHLADADLDPLCTVLALELDGELDLYRTHARDQAVPDGS</sequence>
<dbReference type="InterPro" id="IPR017853">
    <property type="entry name" value="GH"/>
</dbReference>
<keyword evidence="10" id="KW-1185">Reference proteome</keyword>
<dbReference type="PRINTS" id="PR00741">
    <property type="entry name" value="GLHYDRLASE29"/>
</dbReference>
<keyword evidence="6" id="KW-0326">Glycosidase</keyword>
<evidence type="ECO:0000256" key="1">
    <source>
        <dbReference type="ARBA" id="ARBA00004071"/>
    </source>
</evidence>
<dbReference type="EMBL" id="JBEPCU010001027">
    <property type="protein sequence ID" value="MER6982414.1"/>
    <property type="molecule type" value="Genomic_DNA"/>
</dbReference>
<dbReference type="Pfam" id="PF01120">
    <property type="entry name" value="Alpha_L_fucos"/>
    <property type="match status" value="1"/>
</dbReference>
<evidence type="ECO:0000313" key="10">
    <source>
        <dbReference type="Proteomes" id="UP001458415"/>
    </source>
</evidence>
<protein>
    <recommendedName>
        <fullName evidence="3">alpha-L-fucosidase</fullName>
        <ecNumber evidence="3">3.2.1.51</ecNumber>
    </recommendedName>
</protein>
<keyword evidence="5" id="KW-0378">Hydrolase</keyword>
<dbReference type="EC" id="3.2.1.51" evidence="3"/>
<dbReference type="Gene3D" id="3.20.20.80">
    <property type="entry name" value="Glycosidases"/>
    <property type="match status" value="1"/>
</dbReference>
<proteinExistence type="inferred from homology"/>
<evidence type="ECO:0000256" key="7">
    <source>
        <dbReference type="SAM" id="MobiDB-lite"/>
    </source>
</evidence>
<evidence type="ECO:0000256" key="4">
    <source>
        <dbReference type="ARBA" id="ARBA00022729"/>
    </source>
</evidence>
<feature type="compositionally biased region" description="Basic and acidic residues" evidence="7">
    <location>
        <begin position="189"/>
        <end position="198"/>
    </location>
</feature>
<evidence type="ECO:0000256" key="3">
    <source>
        <dbReference type="ARBA" id="ARBA00012662"/>
    </source>
</evidence>
<comment type="caution">
    <text evidence="9">The sequence shown here is derived from an EMBL/GenBank/DDBJ whole genome shotgun (WGS) entry which is preliminary data.</text>
</comment>
<dbReference type="InterPro" id="IPR016286">
    <property type="entry name" value="FUC_metazoa-typ"/>
</dbReference>
<reference evidence="9 10" key="1">
    <citation type="submission" date="2024-06" db="EMBL/GenBank/DDBJ databases">
        <title>The Natural Products Discovery Center: Release of the First 8490 Sequenced Strains for Exploring Actinobacteria Biosynthetic Diversity.</title>
        <authorList>
            <person name="Kalkreuter E."/>
            <person name="Kautsar S.A."/>
            <person name="Yang D."/>
            <person name="Bader C.D."/>
            <person name="Teijaro C.N."/>
            <person name="Fluegel L."/>
            <person name="Davis C.M."/>
            <person name="Simpson J.R."/>
            <person name="Lauterbach L."/>
            <person name="Steele A.D."/>
            <person name="Gui C."/>
            <person name="Meng S."/>
            <person name="Li G."/>
            <person name="Viehrig K."/>
            <person name="Ye F."/>
            <person name="Su P."/>
            <person name="Kiefer A.F."/>
            <person name="Nichols A."/>
            <person name="Cepeda A.J."/>
            <person name="Yan W."/>
            <person name="Fan B."/>
            <person name="Jiang Y."/>
            <person name="Adhikari A."/>
            <person name="Zheng C.-J."/>
            <person name="Schuster L."/>
            <person name="Cowan T.M."/>
            <person name="Smanski M.J."/>
            <person name="Chevrette M.G."/>
            <person name="De Carvalho L.P.S."/>
            <person name="Shen B."/>
        </authorList>
    </citation>
    <scope>NUCLEOTIDE SEQUENCE [LARGE SCALE GENOMIC DNA]</scope>
    <source>
        <strain evidence="9 10">NPDC000634</strain>
    </source>
</reference>
<organism evidence="9 10">
    <name type="scientific">Streptomyces carpinensis</name>
    <dbReference type="NCBI Taxonomy" id="66369"/>
    <lineage>
        <taxon>Bacteria</taxon>
        <taxon>Bacillati</taxon>
        <taxon>Actinomycetota</taxon>
        <taxon>Actinomycetes</taxon>
        <taxon>Kitasatosporales</taxon>
        <taxon>Streptomycetaceae</taxon>
        <taxon>Streptomyces</taxon>
    </lineage>
</organism>
<feature type="compositionally biased region" description="Basic residues" evidence="7">
    <location>
        <begin position="13"/>
        <end position="22"/>
    </location>
</feature>
<accession>A0ABV1WDW4</accession>
<dbReference type="InterPro" id="IPR057739">
    <property type="entry name" value="Glyco_hydro_29_N"/>
</dbReference>
<dbReference type="PANTHER" id="PTHR10030">
    <property type="entry name" value="ALPHA-L-FUCOSIDASE"/>
    <property type="match status" value="1"/>
</dbReference>
<comment type="function">
    <text evidence="1">Alpha-L-fucosidase is responsible for hydrolyzing the alpha-1,6-linked fucose joined to the reducing-end N-acetylglucosamine of the carbohydrate moieties of glycoproteins.</text>
</comment>
<gene>
    <name evidence="9" type="ORF">ABT317_36955</name>
</gene>
<comment type="similarity">
    <text evidence="2">Belongs to the glycosyl hydrolase 29 family.</text>
</comment>
<dbReference type="Proteomes" id="UP001458415">
    <property type="component" value="Unassembled WGS sequence"/>
</dbReference>
<evidence type="ECO:0000256" key="5">
    <source>
        <dbReference type="ARBA" id="ARBA00022801"/>
    </source>
</evidence>
<dbReference type="PANTHER" id="PTHR10030:SF37">
    <property type="entry name" value="ALPHA-L-FUCOSIDASE-RELATED"/>
    <property type="match status" value="1"/>
</dbReference>
<keyword evidence="4" id="KW-0732">Signal</keyword>
<dbReference type="RefSeq" id="WP_086725312.1">
    <property type="nucleotide sequence ID" value="NZ_MUBM01000086.1"/>
</dbReference>